<dbReference type="InterPro" id="IPR008258">
    <property type="entry name" value="Transglycosylase_SLT_dom_1"/>
</dbReference>
<dbReference type="Gene3D" id="1.10.530.10">
    <property type="match status" value="1"/>
</dbReference>
<dbReference type="OrthoDB" id="8477976at2"/>
<comment type="caution">
    <text evidence="3">The sequence shown here is derived from an EMBL/GenBank/DDBJ whole genome shotgun (WGS) entry which is preliminary data.</text>
</comment>
<name>A0A255Y799_9SPHN</name>
<sequence length="240" mass="24603">MTQAIQFQPNANAGVIGALQQAAAATGVDFAYLYANARAESGLNPAARASTSSASGLFQFTDATWLAMVQRHGDKHGLGWAAQALSQGASPAVKQTILSLRHDAGVAARLAGEFTRDNAGKLQAALGRAAEASDLYLAAFFGAGGAIKFLKSMAAAPGMAAASLLPAAAAANRSTFYHRDGSARSLAEVHDLVANRIHRHLGDEPAGTILPPAGRSMPPADPALAAARARMAYLVLAAMQ</sequence>
<protein>
    <recommendedName>
        <fullName evidence="2">Transglycosylase SLT domain-containing protein</fullName>
    </recommendedName>
</protein>
<dbReference type="Proteomes" id="UP000216991">
    <property type="component" value="Unassembled WGS sequence"/>
</dbReference>
<comment type="similarity">
    <text evidence="1">Belongs to the virb1 family.</text>
</comment>
<dbReference type="AlphaFoldDB" id="A0A255Y799"/>
<dbReference type="EMBL" id="NOXT01000123">
    <property type="protein sequence ID" value="OYQ25102.1"/>
    <property type="molecule type" value="Genomic_DNA"/>
</dbReference>
<dbReference type="InterPro" id="IPR023346">
    <property type="entry name" value="Lysozyme-like_dom_sf"/>
</dbReference>
<feature type="domain" description="Transglycosylase SLT" evidence="2">
    <location>
        <begin position="19"/>
        <end position="71"/>
    </location>
</feature>
<organism evidence="3 4">
    <name type="scientific">Sandarakinorhabdus cyanobacteriorum</name>
    <dbReference type="NCBI Taxonomy" id="1981098"/>
    <lineage>
        <taxon>Bacteria</taxon>
        <taxon>Pseudomonadati</taxon>
        <taxon>Pseudomonadota</taxon>
        <taxon>Alphaproteobacteria</taxon>
        <taxon>Sphingomonadales</taxon>
        <taxon>Sphingosinicellaceae</taxon>
        <taxon>Sandarakinorhabdus</taxon>
    </lineage>
</organism>
<proteinExistence type="inferred from homology"/>
<dbReference type="SUPFAM" id="SSF53955">
    <property type="entry name" value="Lysozyme-like"/>
    <property type="match status" value="1"/>
</dbReference>
<evidence type="ECO:0000313" key="4">
    <source>
        <dbReference type="Proteomes" id="UP000216991"/>
    </source>
</evidence>
<keyword evidence="4" id="KW-1185">Reference proteome</keyword>
<evidence type="ECO:0000313" key="3">
    <source>
        <dbReference type="EMBL" id="OYQ25102.1"/>
    </source>
</evidence>
<dbReference type="Pfam" id="PF01464">
    <property type="entry name" value="SLT"/>
    <property type="match status" value="1"/>
</dbReference>
<reference evidence="3 4" key="1">
    <citation type="submission" date="2017-07" db="EMBL/GenBank/DDBJ databases">
        <title>Sandarakinorhabdus cyanobacteriorum sp. nov., a novel bacterium isolated from cyanobacterial aggregates in a eutrophic lake.</title>
        <authorList>
            <person name="Cai H."/>
        </authorList>
    </citation>
    <scope>NUCLEOTIDE SEQUENCE [LARGE SCALE GENOMIC DNA]</scope>
    <source>
        <strain evidence="3 4">TH057</strain>
    </source>
</reference>
<evidence type="ECO:0000259" key="2">
    <source>
        <dbReference type="Pfam" id="PF01464"/>
    </source>
</evidence>
<gene>
    <name evidence="3" type="ORF">CHU93_14835</name>
</gene>
<evidence type="ECO:0000256" key="1">
    <source>
        <dbReference type="ARBA" id="ARBA00009387"/>
    </source>
</evidence>
<accession>A0A255Y799</accession>
<dbReference type="RefSeq" id="WP_094474928.1">
    <property type="nucleotide sequence ID" value="NZ_NOXT01000123.1"/>
</dbReference>